<dbReference type="PANTHER" id="PTHR44579:SF2">
    <property type="entry name" value="OS01G0730500 PROTEIN"/>
    <property type="match status" value="1"/>
</dbReference>
<dbReference type="Proteomes" id="UP000198406">
    <property type="component" value="Unassembled WGS sequence"/>
</dbReference>
<dbReference type="AlphaFoldDB" id="A0A1Z5KDW3"/>
<dbReference type="PROSITE" id="PS51379">
    <property type="entry name" value="4FE4S_FER_2"/>
    <property type="match status" value="1"/>
</dbReference>
<name>A0A1Z5KDW3_FISSO</name>
<dbReference type="OrthoDB" id="376357at2759"/>
<proteinExistence type="predicted"/>
<evidence type="ECO:0000259" key="1">
    <source>
        <dbReference type="PROSITE" id="PS51379"/>
    </source>
</evidence>
<evidence type="ECO:0000313" key="3">
    <source>
        <dbReference type="Proteomes" id="UP000198406"/>
    </source>
</evidence>
<dbReference type="SUPFAM" id="SSF54862">
    <property type="entry name" value="4Fe-4S ferredoxins"/>
    <property type="match status" value="1"/>
</dbReference>
<dbReference type="InterPro" id="IPR017896">
    <property type="entry name" value="4Fe4S_Fe-S-bd"/>
</dbReference>
<comment type="caution">
    <text evidence="2">The sequence shown here is derived from an EMBL/GenBank/DDBJ whole genome shotgun (WGS) entry which is preliminary data.</text>
</comment>
<dbReference type="Gene3D" id="3.30.70.20">
    <property type="match status" value="1"/>
</dbReference>
<dbReference type="Pfam" id="PF13370">
    <property type="entry name" value="Fer4_13"/>
    <property type="match status" value="1"/>
</dbReference>
<sequence>MKSIELVVAGLMSNAAQEAVAFSIAPFARSSYDLRNVLQSSTSEWSVTDNWEDLSQENLRNSALTSNDIFHQDLAWKAAVQLEQQQSAKSISAEEDQALQTTISQIMSDHDELEAYESINHHVDYFEEELGREISLLVRCNESPEEMLTREGRLMPSALSLKEKNDPAQLVVWIENGDNHDSMANGTKGTTSTNWKMTSFFQKAVEDIFFQHATEQVMDCTAVASWMRKSLQDEQIGPHDGRVRSTISLHGTYGKGFLTLDNFCQLYLAAVVGTSPFLDKDNSHPYQTLERRQSSIQAVWRDIRKHGIMSPNEEEFQQKFMEFRNTLDLHVDSDSEMIMDECEITDEVIHVSQTTDKEGRSSYELVELAQDRQSPLWMNDGNFVFIDEESCIGCTQCVSAAPASFRMVENGRARTYSQKISPDISAAVATCPVDCMHFVSFDELKELETARDVGDGRDDHRHFGNSPTLGYIGRTPLHVSRRGTDANHRSSWYHYLKNKCQSK</sequence>
<dbReference type="InParanoid" id="A0A1Z5KDW3"/>
<gene>
    <name evidence="2" type="ORF">FisN_4Lh440</name>
</gene>
<reference evidence="2 3" key="1">
    <citation type="journal article" date="2015" name="Plant Cell">
        <title>Oil accumulation by the oleaginous diatom Fistulifera solaris as revealed by the genome and transcriptome.</title>
        <authorList>
            <person name="Tanaka T."/>
            <person name="Maeda Y."/>
            <person name="Veluchamy A."/>
            <person name="Tanaka M."/>
            <person name="Abida H."/>
            <person name="Marechal E."/>
            <person name="Bowler C."/>
            <person name="Muto M."/>
            <person name="Sunaga Y."/>
            <person name="Tanaka M."/>
            <person name="Yoshino T."/>
            <person name="Taniguchi T."/>
            <person name="Fukuda Y."/>
            <person name="Nemoto M."/>
            <person name="Matsumoto M."/>
            <person name="Wong P.S."/>
            <person name="Aburatani S."/>
            <person name="Fujibuchi W."/>
        </authorList>
    </citation>
    <scope>NUCLEOTIDE SEQUENCE [LARGE SCALE GENOMIC DNA]</scope>
    <source>
        <strain evidence="2 3">JPCC DA0580</strain>
    </source>
</reference>
<dbReference type="PANTHER" id="PTHR44579">
    <property type="entry name" value="OS01G0730500 PROTEIN"/>
    <property type="match status" value="1"/>
</dbReference>
<protein>
    <recommendedName>
        <fullName evidence="1">4Fe-4S ferredoxin-type domain-containing protein</fullName>
    </recommendedName>
</protein>
<feature type="domain" description="4Fe-4S ferredoxin-type" evidence="1">
    <location>
        <begin position="382"/>
        <end position="410"/>
    </location>
</feature>
<evidence type="ECO:0000313" key="2">
    <source>
        <dbReference type="EMBL" id="GAX24325.1"/>
    </source>
</evidence>
<accession>A0A1Z5KDW3</accession>
<dbReference type="EMBL" id="BDSP01000207">
    <property type="protein sequence ID" value="GAX24325.1"/>
    <property type="molecule type" value="Genomic_DNA"/>
</dbReference>
<keyword evidence="3" id="KW-1185">Reference proteome</keyword>
<organism evidence="2 3">
    <name type="scientific">Fistulifera solaris</name>
    <name type="common">Oleaginous diatom</name>
    <dbReference type="NCBI Taxonomy" id="1519565"/>
    <lineage>
        <taxon>Eukaryota</taxon>
        <taxon>Sar</taxon>
        <taxon>Stramenopiles</taxon>
        <taxon>Ochrophyta</taxon>
        <taxon>Bacillariophyta</taxon>
        <taxon>Bacillariophyceae</taxon>
        <taxon>Bacillariophycidae</taxon>
        <taxon>Naviculales</taxon>
        <taxon>Naviculaceae</taxon>
        <taxon>Fistulifera</taxon>
    </lineage>
</organism>